<dbReference type="AlphaFoldDB" id="A0A1H6AKU6"/>
<keyword evidence="4" id="KW-1185">Reference proteome</keyword>
<dbReference type="InterPro" id="IPR003814">
    <property type="entry name" value="FmdEsu_dom"/>
</dbReference>
<sequence>MKKLLFTAFWIFSIQSSFAQVKHAGAMSEMGKSGFAPTISLDSLEKYKGLVALGPMGKMEGEITIVDGIPYVGIVKEDESGIIQKDWRIQAPFLVYADIQEWEEISLSGKVSTIQELESVLEASFVSAGMDLSQPFPFRVFGKFDQMVTHIVTPRSQEIPGYKEGRNQVNYTHSEENGELIGFYSREGKGIYTHQNSFFHIHFLNDDKSFAGHLDNFESNLEGFKIWIPKSHPKLSFRVVDTDFSKGRLGFQQEIFLDDLVKFHGHLCDGLVVGTKALDYSFSTFFGAAEIDRTDYRIISGASPCLTDAASYLTGGRLQFGTQQVISKPTGLFLIERISDGKSVQVNLNAGIKPQEIISLTALAEQGKLSPCEMDHLKSLEDQFSIQVLATASAELYNLVVLDQFKWVQAPFETFKKTDVLNKNLSPCLSNL</sequence>
<dbReference type="SUPFAM" id="SSF117856">
    <property type="entry name" value="AF0104/ALDC/Ptd012-like"/>
    <property type="match status" value="1"/>
</dbReference>
<feature type="chain" id="PRO_5009292830" evidence="1">
    <location>
        <begin position="20"/>
        <end position="432"/>
    </location>
</feature>
<protein>
    <submittedName>
        <fullName evidence="3">Acetolactate decarboxylase</fullName>
    </submittedName>
</protein>
<dbReference type="Proteomes" id="UP000236736">
    <property type="component" value="Unassembled WGS sequence"/>
</dbReference>
<accession>A0A1H6AKU6</accession>
<organism evidence="3 4">
    <name type="scientific">Algoriphagus boritolerans DSM 17298 = JCM 18970</name>
    <dbReference type="NCBI Taxonomy" id="1120964"/>
    <lineage>
        <taxon>Bacteria</taxon>
        <taxon>Pseudomonadati</taxon>
        <taxon>Bacteroidota</taxon>
        <taxon>Cytophagia</taxon>
        <taxon>Cytophagales</taxon>
        <taxon>Cyclobacteriaceae</taxon>
        <taxon>Algoriphagus</taxon>
    </lineage>
</organism>
<dbReference type="RefSeq" id="WP_103926717.1">
    <property type="nucleotide sequence ID" value="NZ_FNVR01000047.1"/>
</dbReference>
<evidence type="ECO:0000313" key="3">
    <source>
        <dbReference type="EMBL" id="SEG48794.1"/>
    </source>
</evidence>
<dbReference type="InterPro" id="IPR005128">
    <property type="entry name" value="Acetolactate_a_deCO2ase"/>
</dbReference>
<dbReference type="GO" id="GO:0045151">
    <property type="term" value="P:acetoin biosynthetic process"/>
    <property type="evidence" value="ECO:0007669"/>
    <property type="project" value="InterPro"/>
</dbReference>
<gene>
    <name evidence="3" type="ORF">SAMN03080598_04178</name>
</gene>
<dbReference type="Pfam" id="PF02663">
    <property type="entry name" value="FmdE"/>
    <property type="match status" value="1"/>
</dbReference>
<dbReference type="Gene3D" id="3.30.1330.80">
    <property type="entry name" value="Hypothetical protein, similar to alpha- acetolactate decarboxylase, domain 2"/>
    <property type="match status" value="1"/>
</dbReference>
<dbReference type="OrthoDB" id="824310at2"/>
<dbReference type="Pfam" id="PF03306">
    <property type="entry name" value="AAL_decarboxy"/>
    <property type="match status" value="1"/>
</dbReference>
<dbReference type="UniPathway" id="UPA00626">
    <property type="reaction ID" value="UER00678"/>
</dbReference>
<feature type="signal peptide" evidence="1">
    <location>
        <begin position="1"/>
        <end position="19"/>
    </location>
</feature>
<keyword evidence="1" id="KW-0732">Signal</keyword>
<dbReference type="SUPFAM" id="SSF143555">
    <property type="entry name" value="FwdE-like"/>
    <property type="match status" value="1"/>
</dbReference>
<evidence type="ECO:0000259" key="2">
    <source>
        <dbReference type="Pfam" id="PF02663"/>
    </source>
</evidence>
<feature type="domain" description="Formylmethanofuran dehydrogenase subunit E" evidence="2">
    <location>
        <begin position="263"/>
        <end position="396"/>
    </location>
</feature>
<evidence type="ECO:0000313" key="4">
    <source>
        <dbReference type="Proteomes" id="UP000236736"/>
    </source>
</evidence>
<dbReference type="Gene3D" id="3.30.1330.130">
    <property type="match status" value="1"/>
</dbReference>
<name>A0A1H6AKU6_9BACT</name>
<reference evidence="4" key="1">
    <citation type="submission" date="2016-10" db="EMBL/GenBank/DDBJ databases">
        <authorList>
            <person name="Varghese N."/>
            <person name="Submissions S."/>
        </authorList>
    </citation>
    <scope>NUCLEOTIDE SEQUENCE [LARGE SCALE GENOMIC DNA]</scope>
    <source>
        <strain evidence="4">DSM 17298</strain>
    </source>
</reference>
<proteinExistence type="predicted"/>
<dbReference type="STRING" id="1120964.GCA_001313265_07459"/>
<dbReference type="GO" id="GO:0047605">
    <property type="term" value="F:acetolactate decarboxylase activity"/>
    <property type="evidence" value="ECO:0007669"/>
    <property type="project" value="InterPro"/>
</dbReference>
<dbReference type="EMBL" id="FNVR01000047">
    <property type="protein sequence ID" value="SEG48794.1"/>
    <property type="molecule type" value="Genomic_DNA"/>
</dbReference>
<evidence type="ECO:0000256" key="1">
    <source>
        <dbReference type="SAM" id="SignalP"/>
    </source>
</evidence>